<evidence type="ECO:0000259" key="3">
    <source>
        <dbReference type="Pfam" id="PF13649"/>
    </source>
</evidence>
<dbReference type="PANTHER" id="PTHR43861">
    <property type="entry name" value="TRANS-ACONITATE 2-METHYLTRANSFERASE-RELATED"/>
    <property type="match status" value="1"/>
</dbReference>
<dbReference type="Gene3D" id="3.40.50.150">
    <property type="entry name" value="Vaccinia Virus protein VP39"/>
    <property type="match status" value="1"/>
</dbReference>
<gene>
    <name evidence="4" type="ORF">UW63_C0017G0010</name>
</gene>
<evidence type="ECO:0000313" key="4">
    <source>
        <dbReference type="EMBL" id="KKT71410.1"/>
    </source>
</evidence>
<dbReference type="Pfam" id="PF13649">
    <property type="entry name" value="Methyltransf_25"/>
    <property type="match status" value="1"/>
</dbReference>
<organism evidence="4 5">
    <name type="scientific">Candidatus Uhrbacteria bacterium GW2011_GWF2_44_350</name>
    <dbReference type="NCBI Taxonomy" id="1619000"/>
    <lineage>
        <taxon>Bacteria</taxon>
        <taxon>Candidatus Uhriibacteriota</taxon>
    </lineage>
</organism>
<accession>A0A0G1JJ73</accession>
<keyword evidence="1" id="KW-0489">Methyltransferase</keyword>
<dbReference type="GO" id="GO:0032259">
    <property type="term" value="P:methylation"/>
    <property type="evidence" value="ECO:0007669"/>
    <property type="project" value="UniProtKB-KW"/>
</dbReference>
<protein>
    <recommendedName>
        <fullName evidence="3">Methyltransferase domain-containing protein</fullName>
    </recommendedName>
</protein>
<sequence length="205" mass="23669">MNLTQQTYNKIAEDWHRDHSSDDWWVEGTGRLISMLPVRGTVLDVGCGSGVKSKYLTNNGLKVVGIDFSENLIAIARRENLTSEFLIMDMRDVAELNREFDCVFAQASLLHIPRAEVVDVIKKLLKVLKIGGYFYAAVKGVKEDRQEEGIKIEDDYGYEYQRFFSYFRPEEIHQHFVEAGLEVVWENSMKTGNREWIQIIGRKVS</sequence>
<dbReference type="SUPFAM" id="SSF53335">
    <property type="entry name" value="S-adenosyl-L-methionine-dependent methyltransferases"/>
    <property type="match status" value="1"/>
</dbReference>
<feature type="domain" description="Methyltransferase" evidence="3">
    <location>
        <begin position="42"/>
        <end position="132"/>
    </location>
</feature>
<dbReference type="AlphaFoldDB" id="A0A0G1JJ73"/>
<dbReference type="CDD" id="cd02440">
    <property type="entry name" value="AdoMet_MTases"/>
    <property type="match status" value="1"/>
</dbReference>
<evidence type="ECO:0000256" key="2">
    <source>
        <dbReference type="ARBA" id="ARBA00022679"/>
    </source>
</evidence>
<dbReference type="InterPro" id="IPR041698">
    <property type="entry name" value="Methyltransf_25"/>
</dbReference>
<dbReference type="InterPro" id="IPR029063">
    <property type="entry name" value="SAM-dependent_MTases_sf"/>
</dbReference>
<dbReference type="EMBL" id="LCJB01000017">
    <property type="protein sequence ID" value="KKT71410.1"/>
    <property type="molecule type" value="Genomic_DNA"/>
</dbReference>
<reference evidence="4 5" key="1">
    <citation type="journal article" date="2015" name="Nature">
        <title>rRNA introns, odd ribosomes, and small enigmatic genomes across a large radiation of phyla.</title>
        <authorList>
            <person name="Brown C.T."/>
            <person name="Hug L.A."/>
            <person name="Thomas B.C."/>
            <person name="Sharon I."/>
            <person name="Castelle C.J."/>
            <person name="Singh A."/>
            <person name="Wilkins M.J."/>
            <person name="Williams K.H."/>
            <person name="Banfield J.F."/>
        </authorList>
    </citation>
    <scope>NUCLEOTIDE SEQUENCE [LARGE SCALE GENOMIC DNA]</scope>
</reference>
<dbReference type="PANTHER" id="PTHR43861:SF1">
    <property type="entry name" value="TRANS-ACONITATE 2-METHYLTRANSFERASE"/>
    <property type="match status" value="1"/>
</dbReference>
<proteinExistence type="predicted"/>
<name>A0A0G1JJ73_9BACT</name>
<comment type="caution">
    <text evidence="4">The sequence shown here is derived from an EMBL/GenBank/DDBJ whole genome shotgun (WGS) entry which is preliminary data.</text>
</comment>
<dbReference type="GO" id="GO:0008168">
    <property type="term" value="F:methyltransferase activity"/>
    <property type="evidence" value="ECO:0007669"/>
    <property type="project" value="UniProtKB-KW"/>
</dbReference>
<evidence type="ECO:0000256" key="1">
    <source>
        <dbReference type="ARBA" id="ARBA00022603"/>
    </source>
</evidence>
<keyword evidence="2" id="KW-0808">Transferase</keyword>
<dbReference type="Proteomes" id="UP000034154">
    <property type="component" value="Unassembled WGS sequence"/>
</dbReference>
<evidence type="ECO:0000313" key="5">
    <source>
        <dbReference type="Proteomes" id="UP000034154"/>
    </source>
</evidence>